<dbReference type="PROSITE" id="PS51135">
    <property type="entry name" value="CIDE_N"/>
    <property type="match status" value="1"/>
</dbReference>
<dbReference type="PANTHER" id="PTHR12306">
    <property type="entry name" value="CELL DEATH ACTIVATOR CIDE"/>
    <property type="match status" value="1"/>
</dbReference>
<dbReference type="SMART" id="SM00266">
    <property type="entry name" value="CAD"/>
    <property type="match status" value="1"/>
</dbReference>
<dbReference type="PANTHER" id="PTHR12306:SF15">
    <property type="entry name" value="DNAATION FACTOR-RELATED PROTEIN 1, ISOFORM B-RELATED"/>
    <property type="match status" value="1"/>
</dbReference>
<evidence type="ECO:0000259" key="3">
    <source>
        <dbReference type="PROSITE" id="PS51135"/>
    </source>
</evidence>
<evidence type="ECO:0000256" key="2">
    <source>
        <dbReference type="PROSITE-ProRule" id="PRU00447"/>
    </source>
</evidence>
<reference evidence="4 5" key="1">
    <citation type="journal article" date="2017" name="PLoS ONE">
        <title>The Complete Genome Sequence of a Second Distinct Betabaculovirus from the True Armyworm, Mythimna unipuncta.</title>
        <authorList>
            <person name="Harrison R.L."/>
            <person name="Rowley D.L."/>
            <person name="Mowery J."/>
            <person name="Bauchan G.R."/>
            <person name="Theilmann D.A."/>
            <person name="Rohrmann G.F."/>
            <person name="Erlandson M.A."/>
        </authorList>
    </citation>
    <scope>NUCLEOTIDE SEQUENCE [LARGE SCALE GENOMIC DNA]</scope>
    <source>
        <strain evidence="4">MyunGV#8</strain>
    </source>
</reference>
<dbReference type="SUPFAM" id="SSF54277">
    <property type="entry name" value="CAD &amp; PB1 domains"/>
    <property type="match status" value="1"/>
</dbReference>
<evidence type="ECO:0000313" key="4">
    <source>
        <dbReference type="EMBL" id="AQQ80305.1"/>
    </source>
</evidence>
<dbReference type="EMBL" id="KX855660">
    <property type="protein sequence ID" value="AQQ80305.1"/>
    <property type="molecule type" value="Genomic_DNA"/>
</dbReference>
<dbReference type="Proteomes" id="UP000203651">
    <property type="component" value="Segment"/>
</dbReference>
<accession>A0A1S5YE57</accession>
<dbReference type="Gene3D" id="3.10.20.10">
    <property type="match status" value="1"/>
</dbReference>
<evidence type="ECO:0000256" key="1">
    <source>
        <dbReference type="ARBA" id="ARBA00022703"/>
    </source>
</evidence>
<feature type="domain" description="CIDE-N" evidence="3">
    <location>
        <begin position="2"/>
        <end position="75"/>
    </location>
</feature>
<protein>
    <submittedName>
        <fullName evidence="4">CIDE-N domain protein</fullName>
    </submittedName>
</protein>
<dbReference type="KEGG" id="vg:39105869"/>
<dbReference type="Pfam" id="PF02017">
    <property type="entry name" value="CIDE-N"/>
    <property type="match status" value="1"/>
</dbReference>
<keyword evidence="5" id="KW-1185">Reference proteome</keyword>
<name>A0A1S5YE57_9BBAC</name>
<keyword evidence="1 2" id="KW-0053">Apoptosis</keyword>
<organism evidence="4 5">
    <name type="scientific">Betabaculovirus altermyunipunctae</name>
    <dbReference type="NCBI Taxonomy" id="3051996"/>
    <lineage>
        <taxon>Viruses</taxon>
        <taxon>Viruses incertae sedis</taxon>
        <taxon>Naldaviricetes</taxon>
        <taxon>Lefavirales</taxon>
        <taxon>Baculoviridae</taxon>
        <taxon>Betabaculovirus</taxon>
    </lineage>
</organism>
<sequence length="106" mass="12598">MVARPFKVFNFEKQTGVMASTLDELRAAIRQVFNVTDQVIPCLADGTRIETEDYFQSLPNNERISYFVVYHVDDQQYLCYDNFCQQDYDDTLRYLDELLRNKVYSE</sequence>
<dbReference type="RefSeq" id="YP_009345756.1">
    <property type="nucleotide sequence ID" value="NC_033780.2"/>
</dbReference>
<dbReference type="GeneID" id="39105869"/>
<evidence type="ECO:0000313" key="5">
    <source>
        <dbReference type="Proteomes" id="UP000203651"/>
    </source>
</evidence>
<proteinExistence type="predicted"/>
<dbReference type="InterPro" id="IPR003508">
    <property type="entry name" value="CIDE-N_dom"/>
</dbReference>